<dbReference type="EMBL" id="JAAMPC010000003">
    <property type="protein sequence ID" value="KAG2322343.1"/>
    <property type="molecule type" value="Genomic_DNA"/>
</dbReference>
<comment type="caution">
    <text evidence="1">The sequence shown here is derived from an EMBL/GenBank/DDBJ whole genome shotgun (WGS) entry which is preliminary data.</text>
</comment>
<dbReference type="OrthoDB" id="10539912at2759"/>
<dbReference type="Proteomes" id="UP000886595">
    <property type="component" value="Unassembled WGS sequence"/>
</dbReference>
<evidence type="ECO:0000313" key="2">
    <source>
        <dbReference type="Proteomes" id="UP000886595"/>
    </source>
</evidence>
<reference evidence="1 2" key="1">
    <citation type="submission" date="2020-02" db="EMBL/GenBank/DDBJ databases">
        <authorList>
            <person name="Ma Q."/>
            <person name="Huang Y."/>
            <person name="Song X."/>
            <person name="Pei D."/>
        </authorList>
    </citation>
    <scope>NUCLEOTIDE SEQUENCE [LARGE SCALE GENOMIC DNA]</scope>
    <source>
        <strain evidence="1">Sxm20200214</strain>
        <tissue evidence="1">Leaf</tissue>
    </source>
</reference>
<organism evidence="1 2">
    <name type="scientific">Brassica carinata</name>
    <name type="common">Ethiopian mustard</name>
    <name type="synonym">Abyssinian cabbage</name>
    <dbReference type="NCBI Taxonomy" id="52824"/>
    <lineage>
        <taxon>Eukaryota</taxon>
        <taxon>Viridiplantae</taxon>
        <taxon>Streptophyta</taxon>
        <taxon>Embryophyta</taxon>
        <taxon>Tracheophyta</taxon>
        <taxon>Spermatophyta</taxon>
        <taxon>Magnoliopsida</taxon>
        <taxon>eudicotyledons</taxon>
        <taxon>Gunneridae</taxon>
        <taxon>Pentapetalae</taxon>
        <taxon>rosids</taxon>
        <taxon>malvids</taxon>
        <taxon>Brassicales</taxon>
        <taxon>Brassicaceae</taxon>
        <taxon>Brassiceae</taxon>
        <taxon>Brassica</taxon>
    </lineage>
</organism>
<dbReference type="GO" id="GO:0005794">
    <property type="term" value="C:Golgi apparatus"/>
    <property type="evidence" value="ECO:0007669"/>
    <property type="project" value="TreeGrafter"/>
</dbReference>
<sequence length="104" mass="11727">MRKPDSLTNVLLILSKNTKYQGQDKLPLAGEGNPVLAKEASALTHWDSLYKENLEARLAVLKRLVGEWKEHSVKISSSSSNALILNRTMKSFMQNMIVIDFKEP</sequence>
<keyword evidence="2" id="KW-1185">Reference proteome</keyword>
<protein>
    <submittedName>
        <fullName evidence="1">Uncharacterized protein</fullName>
    </submittedName>
</protein>
<proteinExistence type="predicted"/>
<gene>
    <name evidence="1" type="ORF">Bca52824_015556</name>
</gene>
<name>A0A8X8B5H5_BRACI</name>
<dbReference type="PANTHER" id="PTHR13448:SF14">
    <property type="entry name" value="F26K24.17 PROTEIN"/>
    <property type="match status" value="1"/>
</dbReference>
<dbReference type="PANTHER" id="PTHR13448">
    <property type="entry name" value="TRANSMEMBRANE PROTEIN 214"/>
    <property type="match status" value="1"/>
</dbReference>
<evidence type="ECO:0000313" key="1">
    <source>
        <dbReference type="EMBL" id="KAG2322343.1"/>
    </source>
</evidence>
<accession>A0A8X8B5H5</accession>
<dbReference type="GO" id="GO:0005783">
    <property type="term" value="C:endoplasmic reticulum"/>
    <property type="evidence" value="ECO:0007669"/>
    <property type="project" value="TreeGrafter"/>
</dbReference>
<dbReference type="InterPro" id="IPR019308">
    <property type="entry name" value="TMEM214"/>
</dbReference>
<dbReference type="AlphaFoldDB" id="A0A8X8B5H5"/>